<evidence type="ECO:0000259" key="2">
    <source>
        <dbReference type="PROSITE" id="PS50011"/>
    </source>
</evidence>
<dbReference type="EMBL" id="MU155283">
    <property type="protein sequence ID" value="KAF9476743.1"/>
    <property type="molecule type" value="Genomic_DNA"/>
</dbReference>
<dbReference type="GO" id="GO:0004674">
    <property type="term" value="F:protein serine/threonine kinase activity"/>
    <property type="evidence" value="ECO:0007669"/>
    <property type="project" value="InterPro"/>
</dbReference>
<dbReference type="PANTHER" id="PTHR24348">
    <property type="entry name" value="SERINE/THREONINE-PROTEIN KINASE UNC-51-RELATED"/>
    <property type="match status" value="1"/>
</dbReference>
<protein>
    <submittedName>
        <fullName evidence="3">Kinase-like protein</fullName>
    </submittedName>
</protein>
<dbReference type="InterPro" id="IPR045269">
    <property type="entry name" value="Atg1-like"/>
</dbReference>
<name>A0A9P5YX55_9AGAR</name>
<proteinExistence type="predicted"/>
<dbReference type="OrthoDB" id="193860at2759"/>
<dbReference type="InterPro" id="IPR000719">
    <property type="entry name" value="Prot_kinase_dom"/>
</dbReference>
<keyword evidence="4" id="KW-1185">Reference proteome</keyword>
<keyword evidence="3" id="KW-0808">Transferase</keyword>
<dbReference type="PANTHER" id="PTHR24348:SF68">
    <property type="entry name" value="SERINE_THREONINE-PROTEIN KINASE ATG1C"/>
    <property type="match status" value="1"/>
</dbReference>
<comment type="caution">
    <text evidence="3">The sequence shown here is derived from an EMBL/GenBank/DDBJ whole genome shotgun (WGS) entry which is preliminary data.</text>
</comment>
<sequence length="517" mass="58756">MSLARLEPINHNDKSAEGNSGQDIMATVWGFLEPWWHTDVCITILTTTPVILLCYGDTGSQCLMTRKCDPEAVYITDESTTDKSTTDESTTDESTTDERRMLVNGTRLKNREKMQIHDGCRISFGPYKHFIFHHMSKPAEQSIPPPFPSTSPHEAKTDPLLTPTLAALFTTDMSLWKGFNTVVRARYNRTGNVYALKMVFPKPSYVEVEVSGLSPSYLARWRARASANSGHTSPSGTDDLVPLTLMKAYAEMRNMRLCHHPNVCKIFGSFFDEGSGVYTLILEYVNGGDLFDYINRYKNGMPEADAKQIGYQICSGMAYVHGRGIMHRDLKPHNILLTQDTPPRVKIADFGYSKRTDKYNTSNTNRRELVCGSATYAAPEILTEQYDHLVDSFSVGVIIHEMLTGTLPHSYGEEDEDKERVKEGEAKEAKQESENNFDFERLVQERVLDLKYLDERNLSDDACSIITALLANAPEERLSMSDALQNPWFHEKWKTKFHKLIRLWLKQCKDLRRMSGE</sequence>
<dbReference type="PROSITE" id="PS00108">
    <property type="entry name" value="PROTEIN_KINASE_ST"/>
    <property type="match status" value="1"/>
</dbReference>
<feature type="region of interest" description="Disordered" evidence="1">
    <location>
        <begin position="78"/>
        <end position="98"/>
    </location>
</feature>
<dbReference type="Gene3D" id="3.30.200.20">
    <property type="entry name" value="Phosphorylase Kinase, domain 1"/>
    <property type="match status" value="1"/>
</dbReference>
<gene>
    <name evidence="3" type="ORF">BDN70DRAFT_897075</name>
</gene>
<dbReference type="PROSITE" id="PS50011">
    <property type="entry name" value="PROTEIN_KINASE_DOM"/>
    <property type="match status" value="1"/>
</dbReference>
<dbReference type="GO" id="GO:0005524">
    <property type="term" value="F:ATP binding"/>
    <property type="evidence" value="ECO:0007669"/>
    <property type="project" value="InterPro"/>
</dbReference>
<dbReference type="AlphaFoldDB" id="A0A9P5YX55"/>
<dbReference type="InterPro" id="IPR008271">
    <property type="entry name" value="Ser/Thr_kinase_AS"/>
</dbReference>
<dbReference type="SUPFAM" id="SSF56112">
    <property type="entry name" value="Protein kinase-like (PK-like)"/>
    <property type="match status" value="1"/>
</dbReference>
<dbReference type="Proteomes" id="UP000807469">
    <property type="component" value="Unassembled WGS sequence"/>
</dbReference>
<evidence type="ECO:0000313" key="4">
    <source>
        <dbReference type="Proteomes" id="UP000807469"/>
    </source>
</evidence>
<dbReference type="SMART" id="SM00220">
    <property type="entry name" value="S_TKc"/>
    <property type="match status" value="1"/>
</dbReference>
<accession>A0A9P5YX55</accession>
<feature type="domain" description="Protein kinase" evidence="2">
    <location>
        <begin position="169"/>
        <end position="489"/>
    </location>
</feature>
<evidence type="ECO:0000256" key="1">
    <source>
        <dbReference type="SAM" id="MobiDB-lite"/>
    </source>
</evidence>
<dbReference type="GO" id="GO:0010506">
    <property type="term" value="P:regulation of autophagy"/>
    <property type="evidence" value="ECO:0007669"/>
    <property type="project" value="InterPro"/>
</dbReference>
<dbReference type="Gene3D" id="1.10.510.10">
    <property type="entry name" value="Transferase(Phosphotransferase) domain 1"/>
    <property type="match status" value="1"/>
</dbReference>
<dbReference type="GO" id="GO:0005737">
    <property type="term" value="C:cytoplasm"/>
    <property type="evidence" value="ECO:0007669"/>
    <property type="project" value="TreeGrafter"/>
</dbReference>
<dbReference type="Pfam" id="PF00069">
    <property type="entry name" value="Pkinase"/>
    <property type="match status" value="1"/>
</dbReference>
<dbReference type="InterPro" id="IPR011009">
    <property type="entry name" value="Kinase-like_dom_sf"/>
</dbReference>
<organism evidence="3 4">
    <name type="scientific">Pholiota conissans</name>
    <dbReference type="NCBI Taxonomy" id="109636"/>
    <lineage>
        <taxon>Eukaryota</taxon>
        <taxon>Fungi</taxon>
        <taxon>Dikarya</taxon>
        <taxon>Basidiomycota</taxon>
        <taxon>Agaricomycotina</taxon>
        <taxon>Agaricomycetes</taxon>
        <taxon>Agaricomycetidae</taxon>
        <taxon>Agaricales</taxon>
        <taxon>Agaricineae</taxon>
        <taxon>Strophariaceae</taxon>
        <taxon>Pholiota</taxon>
    </lineage>
</organism>
<reference evidence="3" key="1">
    <citation type="submission" date="2020-11" db="EMBL/GenBank/DDBJ databases">
        <authorList>
            <consortium name="DOE Joint Genome Institute"/>
            <person name="Ahrendt S."/>
            <person name="Riley R."/>
            <person name="Andreopoulos W."/>
            <person name="Labutti K."/>
            <person name="Pangilinan J."/>
            <person name="Ruiz-Duenas F.J."/>
            <person name="Barrasa J.M."/>
            <person name="Sanchez-Garcia M."/>
            <person name="Camarero S."/>
            <person name="Miyauchi S."/>
            <person name="Serrano A."/>
            <person name="Linde D."/>
            <person name="Babiker R."/>
            <person name="Drula E."/>
            <person name="Ayuso-Fernandez I."/>
            <person name="Pacheco R."/>
            <person name="Padilla G."/>
            <person name="Ferreira P."/>
            <person name="Barriuso J."/>
            <person name="Kellner H."/>
            <person name="Castanera R."/>
            <person name="Alfaro M."/>
            <person name="Ramirez L."/>
            <person name="Pisabarro A.G."/>
            <person name="Kuo A."/>
            <person name="Tritt A."/>
            <person name="Lipzen A."/>
            <person name="He G."/>
            <person name="Yan M."/>
            <person name="Ng V."/>
            <person name="Cullen D."/>
            <person name="Martin F."/>
            <person name="Rosso M.-N."/>
            <person name="Henrissat B."/>
            <person name="Hibbett D."/>
            <person name="Martinez A.T."/>
            <person name="Grigoriev I.V."/>
        </authorList>
    </citation>
    <scope>NUCLEOTIDE SEQUENCE</scope>
    <source>
        <strain evidence="3">CIRM-BRFM 674</strain>
    </source>
</reference>
<evidence type="ECO:0000313" key="3">
    <source>
        <dbReference type="EMBL" id="KAF9476743.1"/>
    </source>
</evidence>
<keyword evidence="3" id="KW-0418">Kinase</keyword>